<sequence>MSMLLSDPVTASNTELKAQFDEMQQHFNEQPYLAISKRIQLLKSLKRTLLALEAELVAASSKDFGFRTAFDTVLGDILPTSKTISHTIAHLPKWAKESPR</sequence>
<dbReference type="InterPro" id="IPR016162">
    <property type="entry name" value="Ald_DH_N"/>
</dbReference>
<accession>A0A0F9D568</accession>
<dbReference type="GO" id="GO:0016491">
    <property type="term" value="F:oxidoreductase activity"/>
    <property type="evidence" value="ECO:0007669"/>
    <property type="project" value="InterPro"/>
</dbReference>
<feature type="non-terminal residue" evidence="1">
    <location>
        <position position="100"/>
    </location>
</feature>
<proteinExistence type="predicted"/>
<reference evidence="1" key="1">
    <citation type="journal article" date="2015" name="Nature">
        <title>Complex archaea that bridge the gap between prokaryotes and eukaryotes.</title>
        <authorList>
            <person name="Spang A."/>
            <person name="Saw J.H."/>
            <person name="Jorgensen S.L."/>
            <person name="Zaremba-Niedzwiedzka K."/>
            <person name="Martijn J."/>
            <person name="Lind A.E."/>
            <person name="van Eijk R."/>
            <person name="Schleper C."/>
            <person name="Guy L."/>
            <person name="Ettema T.J."/>
        </authorList>
    </citation>
    <scope>NUCLEOTIDE SEQUENCE</scope>
</reference>
<organism evidence="1">
    <name type="scientific">marine sediment metagenome</name>
    <dbReference type="NCBI Taxonomy" id="412755"/>
    <lineage>
        <taxon>unclassified sequences</taxon>
        <taxon>metagenomes</taxon>
        <taxon>ecological metagenomes</taxon>
    </lineage>
</organism>
<dbReference type="InterPro" id="IPR016161">
    <property type="entry name" value="Ald_DH/histidinol_DH"/>
</dbReference>
<comment type="caution">
    <text evidence="1">The sequence shown here is derived from an EMBL/GenBank/DDBJ whole genome shotgun (WGS) entry which is preliminary data.</text>
</comment>
<name>A0A0F9D568_9ZZZZ</name>
<evidence type="ECO:0000313" key="1">
    <source>
        <dbReference type="EMBL" id="KKL48821.1"/>
    </source>
</evidence>
<dbReference type="Gene3D" id="3.40.605.10">
    <property type="entry name" value="Aldehyde Dehydrogenase, Chain A, domain 1"/>
    <property type="match status" value="1"/>
</dbReference>
<dbReference type="SUPFAM" id="SSF53720">
    <property type="entry name" value="ALDH-like"/>
    <property type="match status" value="1"/>
</dbReference>
<evidence type="ECO:0008006" key="2">
    <source>
        <dbReference type="Google" id="ProtNLM"/>
    </source>
</evidence>
<dbReference type="EMBL" id="LAZR01033182">
    <property type="protein sequence ID" value="KKL48821.1"/>
    <property type="molecule type" value="Genomic_DNA"/>
</dbReference>
<protein>
    <recommendedName>
        <fullName evidence="2">Aldehyde dehydrogenase domain-containing protein</fullName>
    </recommendedName>
</protein>
<gene>
    <name evidence="1" type="ORF">LCGC14_2321670</name>
</gene>
<dbReference type="AlphaFoldDB" id="A0A0F9D568"/>